<dbReference type="Proteomes" id="UP000199069">
    <property type="component" value="Unassembled WGS sequence"/>
</dbReference>
<organism evidence="2 4">
    <name type="scientific">Rhodotorula toruloides</name>
    <name type="common">Yeast</name>
    <name type="synonym">Rhodosporidium toruloides</name>
    <dbReference type="NCBI Taxonomy" id="5286"/>
    <lineage>
        <taxon>Eukaryota</taxon>
        <taxon>Fungi</taxon>
        <taxon>Dikarya</taxon>
        <taxon>Basidiomycota</taxon>
        <taxon>Pucciniomycotina</taxon>
        <taxon>Microbotryomycetes</taxon>
        <taxon>Sporidiobolales</taxon>
        <taxon>Sporidiobolaceae</taxon>
        <taxon>Rhodotorula</taxon>
    </lineage>
</organism>
<evidence type="ECO:0000313" key="3">
    <source>
        <dbReference type="EMBL" id="PRQ74208.1"/>
    </source>
</evidence>
<evidence type="ECO:0000313" key="5">
    <source>
        <dbReference type="Proteomes" id="UP000239560"/>
    </source>
</evidence>
<proteinExistence type="predicted"/>
<feature type="region of interest" description="Disordered" evidence="1">
    <location>
        <begin position="16"/>
        <end position="44"/>
    </location>
</feature>
<dbReference type="OrthoDB" id="2521294at2759"/>
<evidence type="ECO:0000256" key="1">
    <source>
        <dbReference type="SAM" id="MobiDB-lite"/>
    </source>
</evidence>
<name>A0A0K3CJE0_RHOTO</name>
<dbReference type="Proteomes" id="UP000239560">
    <property type="component" value="Unassembled WGS sequence"/>
</dbReference>
<dbReference type="AlphaFoldDB" id="A0A0K3CJE0"/>
<reference evidence="3 5" key="2">
    <citation type="journal article" date="2018" name="Elife">
        <title>Functional genomics of lipid metabolism in the oleaginous yeast Rhodosporidium toruloides.</title>
        <authorList>
            <person name="Coradetti S.T."/>
            <person name="Pinel D."/>
            <person name="Geiselman G."/>
            <person name="Ito M."/>
            <person name="Mondo S."/>
            <person name="Reilly M.C."/>
            <person name="Cheng Y.F."/>
            <person name="Bauer S."/>
            <person name="Grigoriev I."/>
            <person name="Gladden J.M."/>
            <person name="Simmons B.A."/>
            <person name="Brem R."/>
            <person name="Arkin A.P."/>
            <person name="Skerker J.M."/>
        </authorList>
    </citation>
    <scope>NUCLEOTIDE SEQUENCE [LARGE SCALE GENOMIC DNA]</scope>
    <source>
        <strain evidence="3 5">NBRC 0880</strain>
    </source>
</reference>
<feature type="compositionally biased region" description="Polar residues" evidence="1">
    <location>
        <begin position="17"/>
        <end position="32"/>
    </location>
</feature>
<accession>A0A0K3CJE0</accession>
<protein>
    <submittedName>
        <fullName evidence="2">BY PROTMAP: gi|342319599|gb|EGU11546.1| Aga1p [Rhodotorula glutinis ATCC 204091]</fullName>
    </submittedName>
</protein>
<dbReference type="EMBL" id="LCTV02000006">
    <property type="protein sequence ID" value="PRQ74208.1"/>
    <property type="molecule type" value="Genomic_DNA"/>
</dbReference>
<keyword evidence="4" id="KW-1185">Reference proteome</keyword>
<sequence>MAVTAPEDLVAPADTGRATSQALVRTTASTGGPRTDEASVPGQGQATVRRTTLLDLPDELLARIYQFLRATRLQAIPLVGHLDCLFVNKRVWRLDFAVWMEVIDLEGNVDLFLPQLLTIRSQQNTVRDLTLDVHPGNLRLVANAVANLPALSQISITIQDGESVPSKTGAFCLETLSKCSSLTNISLCGFDDVYSADCSNLSFFSPSLRNVSLDLETGLTTFILRRCPGLRNAVIYCNGADIPAIPWDTVEELEVSFLKWRGYMSYTVNAQLKGTLFRTNPPRSSLRSLHLHIVCETSAPAETKLSARGIVSDILSVIASSDVSTVKITQARESEWPVLGGHVAMQNVKTLILDAVGWDDGEEDDSWSSLVRFLSHFPALVRLSISHPTYRKIMEPFDDPACMVDEFQSRLDPPRLFTDFSPLAALLAYTRTLPVLDFRLPARYSSGLELRATRARRDQDFTIERVLVIQV</sequence>
<reference evidence="2 4" key="1">
    <citation type="submission" date="2015-07" db="EMBL/GenBank/DDBJ databases">
        <authorList>
            <person name="Cajimat M.N.B."/>
            <person name="Milazzo M.L."/>
            <person name="Fulhorst C.F."/>
        </authorList>
    </citation>
    <scope>NUCLEOTIDE SEQUENCE [LARGE SCALE GENOMIC DNA]</scope>
    <source>
        <strain evidence="2">Single colony</strain>
    </source>
</reference>
<dbReference type="EMBL" id="CWKI01000006">
    <property type="protein sequence ID" value="CTR07291.1"/>
    <property type="molecule type" value="Genomic_DNA"/>
</dbReference>
<gene>
    <name evidence="2" type="primary">FGENESH: predicted gene_6.74</name>
    <name evidence="3" type="ORF">AAT19DRAFT_14561</name>
    <name evidence="2" type="ORF">BN2166_0031520</name>
</gene>
<evidence type="ECO:0000313" key="4">
    <source>
        <dbReference type="Proteomes" id="UP000199069"/>
    </source>
</evidence>
<evidence type="ECO:0000313" key="2">
    <source>
        <dbReference type="EMBL" id="CTR07291.1"/>
    </source>
</evidence>